<name>A0A2H3CTE9_ARMGA</name>
<evidence type="ECO:0000313" key="1">
    <source>
        <dbReference type="EMBL" id="PBK86311.1"/>
    </source>
</evidence>
<evidence type="ECO:0000313" key="2">
    <source>
        <dbReference type="Proteomes" id="UP000217790"/>
    </source>
</evidence>
<dbReference type="EMBL" id="KZ293685">
    <property type="protein sequence ID" value="PBK86311.1"/>
    <property type="molecule type" value="Genomic_DNA"/>
</dbReference>
<dbReference type="Proteomes" id="UP000217790">
    <property type="component" value="Unassembled WGS sequence"/>
</dbReference>
<accession>A0A2H3CTE9</accession>
<organism evidence="1 2">
    <name type="scientific">Armillaria gallica</name>
    <name type="common">Bulbous honey fungus</name>
    <name type="synonym">Armillaria bulbosa</name>
    <dbReference type="NCBI Taxonomy" id="47427"/>
    <lineage>
        <taxon>Eukaryota</taxon>
        <taxon>Fungi</taxon>
        <taxon>Dikarya</taxon>
        <taxon>Basidiomycota</taxon>
        <taxon>Agaricomycotina</taxon>
        <taxon>Agaricomycetes</taxon>
        <taxon>Agaricomycetidae</taxon>
        <taxon>Agaricales</taxon>
        <taxon>Marasmiineae</taxon>
        <taxon>Physalacriaceae</taxon>
        <taxon>Armillaria</taxon>
    </lineage>
</organism>
<dbReference type="OrthoDB" id="10439374at2759"/>
<proteinExistence type="predicted"/>
<reference evidence="2" key="1">
    <citation type="journal article" date="2017" name="Nat. Ecol. Evol.">
        <title>Genome expansion and lineage-specific genetic innovations in the forest pathogenic fungi Armillaria.</title>
        <authorList>
            <person name="Sipos G."/>
            <person name="Prasanna A.N."/>
            <person name="Walter M.C."/>
            <person name="O'Connor E."/>
            <person name="Balint B."/>
            <person name="Krizsan K."/>
            <person name="Kiss B."/>
            <person name="Hess J."/>
            <person name="Varga T."/>
            <person name="Slot J."/>
            <person name="Riley R."/>
            <person name="Boka B."/>
            <person name="Rigling D."/>
            <person name="Barry K."/>
            <person name="Lee J."/>
            <person name="Mihaltcheva S."/>
            <person name="LaButti K."/>
            <person name="Lipzen A."/>
            <person name="Waldron R."/>
            <person name="Moloney N.M."/>
            <person name="Sperisen C."/>
            <person name="Kredics L."/>
            <person name="Vagvoelgyi C."/>
            <person name="Patrignani A."/>
            <person name="Fitzpatrick D."/>
            <person name="Nagy I."/>
            <person name="Doyle S."/>
            <person name="Anderson J.B."/>
            <person name="Grigoriev I.V."/>
            <person name="Gueldener U."/>
            <person name="Muensterkoetter M."/>
            <person name="Nagy L.G."/>
        </authorList>
    </citation>
    <scope>NUCLEOTIDE SEQUENCE [LARGE SCALE GENOMIC DNA]</scope>
    <source>
        <strain evidence="2">Ar21-2</strain>
    </source>
</reference>
<keyword evidence="2" id="KW-1185">Reference proteome</keyword>
<protein>
    <submittedName>
        <fullName evidence="1">Uncharacterized protein</fullName>
    </submittedName>
</protein>
<dbReference type="InParanoid" id="A0A2H3CTE9"/>
<sequence length="263" mass="28795">MTEIDLHSLQPGDTIDAPGGQAIHSDESDLSIITSDSSGASMGLTVIPSYEDDEYFSEPFFTSEEFDGVHGLGGPPPVIPTGFKEDDPYLKVKNDIKRGLLPGDSGLGGQYYVVLNGSTCGVHWGWYATSAAVLTFAGVLFYRALLCPDAEKGWKDAWLEQRVGPHQPLLHTPSSSPYDSTVAQTVHDVVRPSHFELIPASSMSPHKEQTFYWVVTSGLHPGIFPRIDDARRAGSDMNQSRKAFINIEQACMSFVKAFLDEDR</sequence>
<dbReference type="AlphaFoldDB" id="A0A2H3CTE9"/>
<gene>
    <name evidence="1" type="ORF">ARMGADRAFT_1035756</name>
</gene>